<dbReference type="SUPFAM" id="SSF53098">
    <property type="entry name" value="Ribonuclease H-like"/>
    <property type="match status" value="1"/>
</dbReference>
<dbReference type="OrthoDB" id="5103at2759"/>
<proteinExistence type="predicted"/>
<sequence length="320" mass="36697">MWPGNSPDLNAAERIGSIPKDEVVTRMLSDARNNRHREETLKKHICDVLENMETNTELLQNLSCSYPSRLQAIRKANARRLNNTWPITDEHRLATIYNPKFRKFECSSNEKETAINVLKWKFQKHHATISSSCTNPLASKHVVPLSSSSNTAPKPKNLLSQCFDTKVKALGERSNPFQEIDDYFNYEFDESFYLYDNSDDTDVLLFWKNHQHVFPILSLLAKEIFAIPASNTIVERLFSSSKNVVTEKRTRLGASKINELLFLRKNLNTLKQLINNSNRKRTLSMSSTITTSSDDSSAKQQRLDTDESLIDCDNMKVFSD</sequence>
<dbReference type="Pfam" id="PF05699">
    <property type="entry name" value="Dimer_Tnp_hAT"/>
    <property type="match status" value="1"/>
</dbReference>
<reference evidence="3" key="1">
    <citation type="submission" date="2021-02" db="EMBL/GenBank/DDBJ databases">
        <authorList>
            <person name="Nowell W R."/>
        </authorList>
    </citation>
    <scope>NUCLEOTIDE SEQUENCE</scope>
</reference>
<organism evidence="3 4">
    <name type="scientific">Adineta ricciae</name>
    <name type="common">Rotifer</name>
    <dbReference type="NCBI Taxonomy" id="249248"/>
    <lineage>
        <taxon>Eukaryota</taxon>
        <taxon>Metazoa</taxon>
        <taxon>Spiralia</taxon>
        <taxon>Gnathifera</taxon>
        <taxon>Rotifera</taxon>
        <taxon>Eurotatoria</taxon>
        <taxon>Bdelloidea</taxon>
        <taxon>Adinetida</taxon>
        <taxon>Adinetidae</taxon>
        <taxon>Adineta</taxon>
    </lineage>
</organism>
<dbReference type="GO" id="GO:0046983">
    <property type="term" value="F:protein dimerization activity"/>
    <property type="evidence" value="ECO:0007669"/>
    <property type="project" value="InterPro"/>
</dbReference>
<feature type="region of interest" description="Disordered" evidence="1">
    <location>
        <begin position="284"/>
        <end position="305"/>
    </location>
</feature>
<dbReference type="PANTHER" id="PTHR47611:SF1">
    <property type="entry name" value="CCHC-TYPE DOMAIN-CONTAINING PROTEIN"/>
    <property type="match status" value="1"/>
</dbReference>
<dbReference type="InterPro" id="IPR008906">
    <property type="entry name" value="HATC_C_dom"/>
</dbReference>
<evidence type="ECO:0000313" key="4">
    <source>
        <dbReference type="Proteomes" id="UP000663852"/>
    </source>
</evidence>
<dbReference type="EMBL" id="CAJNOJ010000535">
    <property type="protein sequence ID" value="CAF1478397.1"/>
    <property type="molecule type" value="Genomic_DNA"/>
</dbReference>
<dbReference type="Proteomes" id="UP000663852">
    <property type="component" value="Unassembled WGS sequence"/>
</dbReference>
<accession>A0A815RJT1</accession>
<feature type="compositionally biased region" description="Low complexity" evidence="1">
    <location>
        <begin position="284"/>
        <end position="295"/>
    </location>
</feature>
<evidence type="ECO:0000256" key="1">
    <source>
        <dbReference type="SAM" id="MobiDB-lite"/>
    </source>
</evidence>
<gene>
    <name evidence="3" type="ORF">EDS130_LOCUS41272</name>
</gene>
<dbReference type="InterPro" id="IPR012337">
    <property type="entry name" value="RNaseH-like_sf"/>
</dbReference>
<dbReference type="Gene3D" id="3.30.420.10">
    <property type="entry name" value="Ribonuclease H-like superfamily/Ribonuclease H"/>
    <property type="match status" value="1"/>
</dbReference>
<comment type="caution">
    <text evidence="3">The sequence shown here is derived from an EMBL/GenBank/DDBJ whole genome shotgun (WGS) entry which is preliminary data.</text>
</comment>
<feature type="domain" description="HAT C-terminal dimerisation" evidence="2">
    <location>
        <begin position="196"/>
        <end position="267"/>
    </location>
</feature>
<name>A0A815RJT1_ADIRI</name>
<dbReference type="PANTHER" id="PTHR47611">
    <property type="entry name" value="HAT DIMERISATION DOMAIN, C-TERMINAL"/>
    <property type="match status" value="1"/>
</dbReference>
<protein>
    <recommendedName>
        <fullName evidence="2">HAT C-terminal dimerisation domain-containing protein</fullName>
    </recommendedName>
</protein>
<evidence type="ECO:0000259" key="2">
    <source>
        <dbReference type="Pfam" id="PF05699"/>
    </source>
</evidence>
<evidence type="ECO:0000313" key="3">
    <source>
        <dbReference type="EMBL" id="CAF1478397.1"/>
    </source>
</evidence>
<dbReference type="InterPro" id="IPR036397">
    <property type="entry name" value="RNaseH_sf"/>
</dbReference>
<dbReference type="AlphaFoldDB" id="A0A815RJT1"/>
<dbReference type="GO" id="GO:0003676">
    <property type="term" value="F:nucleic acid binding"/>
    <property type="evidence" value="ECO:0007669"/>
    <property type="project" value="InterPro"/>
</dbReference>